<feature type="domain" description="Histidine kinase" evidence="15">
    <location>
        <begin position="344"/>
        <end position="539"/>
    </location>
</feature>
<evidence type="ECO:0000256" key="3">
    <source>
        <dbReference type="ARBA" id="ARBA00012438"/>
    </source>
</evidence>
<dbReference type="Pfam" id="PF14689">
    <property type="entry name" value="SPOB_a"/>
    <property type="match status" value="1"/>
</dbReference>
<sequence>MFQEVNFVTTTKLRLSLQTRMIVLFTFVIILIIGSMGAVFASIIGSSIEEQLGKKALSVAKIVANDPELRNAFATEDPSALIQPIAENIRKQTEAEFVVVGNREGIRYAHPLPDRIGKEMVGGDNEQGLLYGQSYISKAVGSLGPSLRGKVPIKNDNGDVIGIVSVGFLLEDIEGAIGAYQEKVVLIIILALVFGVVGAIGVSRYLKRVILGLEPEEIAALYIQRNAVLESVREGIVAIDRNNKVTMMNKAAIRILELPNEDFHRKEITEVLPDSRMPDVLETGEHQLDRETILVGKEIIVNRIPMRLGDKIVGVVSSFRPKSEIDKLVSELSQTRRYAEVLRAQTHEFHNLLYTISGLLQLGSIQEAVELITSETSAQQEMMLFLAKKIPDPLIGALLVGMHNRAKELKIQFQINQDSSLKSLPPTINRQQVIVLLGTLIQNALEAVNEAAVERKVVECYLSDTEAEILFEVEDSGPGVPESLREVIFQDGFSTKPGEHRGLGLAKVQGIIQEMKGYILVGESEWGGALFTVSLPKERRDLGAEGGSADRGR</sequence>
<dbReference type="InterPro" id="IPR000014">
    <property type="entry name" value="PAS"/>
</dbReference>
<dbReference type="InterPro" id="IPR003594">
    <property type="entry name" value="HATPase_dom"/>
</dbReference>
<proteinExistence type="predicted"/>
<dbReference type="GO" id="GO:0005524">
    <property type="term" value="F:ATP binding"/>
    <property type="evidence" value="ECO:0007669"/>
    <property type="project" value="UniProtKB-KW"/>
</dbReference>
<dbReference type="InterPro" id="IPR029151">
    <property type="entry name" value="Sensor-like_sf"/>
</dbReference>
<organism evidence="16 17">
    <name type="scientific">Brevibacillus centrosporus</name>
    <dbReference type="NCBI Taxonomy" id="54910"/>
    <lineage>
        <taxon>Bacteria</taxon>
        <taxon>Bacillati</taxon>
        <taxon>Bacillota</taxon>
        <taxon>Bacilli</taxon>
        <taxon>Bacillales</taxon>
        <taxon>Paenibacillaceae</taxon>
        <taxon>Brevibacillus</taxon>
    </lineage>
</organism>
<evidence type="ECO:0000259" key="15">
    <source>
        <dbReference type="PROSITE" id="PS50109"/>
    </source>
</evidence>
<dbReference type="InterPro" id="IPR004358">
    <property type="entry name" value="Sig_transdc_His_kin-like_C"/>
</dbReference>
<dbReference type="PRINTS" id="PR00344">
    <property type="entry name" value="BCTRLSENSOR"/>
</dbReference>
<dbReference type="PANTHER" id="PTHR43547">
    <property type="entry name" value="TWO-COMPONENT HISTIDINE KINASE"/>
    <property type="match status" value="1"/>
</dbReference>
<dbReference type="CDD" id="cd00130">
    <property type="entry name" value="PAS"/>
    <property type="match status" value="1"/>
</dbReference>
<evidence type="ECO:0000256" key="14">
    <source>
        <dbReference type="SAM" id="Phobius"/>
    </source>
</evidence>
<dbReference type="STRING" id="1884381.SAMN05518846_102347"/>
<dbReference type="GO" id="GO:0000155">
    <property type="term" value="F:phosphorelay sensor kinase activity"/>
    <property type="evidence" value="ECO:0007669"/>
    <property type="project" value="InterPro"/>
</dbReference>
<dbReference type="GO" id="GO:0005886">
    <property type="term" value="C:plasma membrane"/>
    <property type="evidence" value="ECO:0007669"/>
    <property type="project" value="UniProtKB-SubCell"/>
</dbReference>
<dbReference type="Proteomes" id="UP000198915">
    <property type="component" value="Unassembled WGS sequence"/>
</dbReference>
<keyword evidence="10" id="KW-0067">ATP-binding</keyword>
<evidence type="ECO:0000256" key="8">
    <source>
        <dbReference type="ARBA" id="ARBA00022741"/>
    </source>
</evidence>
<dbReference type="EMBL" id="FORT01000002">
    <property type="protein sequence ID" value="SFJ19967.1"/>
    <property type="molecule type" value="Genomic_DNA"/>
</dbReference>
<evidence type="ECO:0000256" key="4">
    <source>
        <dbReference type="ARBA" id="ARBA00022475"/>
    </source>
</evidence>
<keyword evidence="4" id="KW-1003">Cell membrane</keyword>
<keyword evidence="11 14" id="KW-1133">Transmembrane helix</keyword>
<name>A0A1I3PF39_9BACL</name>
<protein>
    <recommendedName>
        <fullName evidence="3">histidine kinase</fullName>
        <ecNumber evidence="3">2.7.13.3</ecNumber>
    </recommendedName>
</protein>
<dbReference type="CDD" id="cd18773">
    <property type="entry name" value="PDC1_HK_sensor"/>
    <property type="match status" value="1"/>
</dbReference>
<evidence type="ECO:0000256" key="13">
    <source>
        <dbReference type="ARBA" id="ARBA00023136"/>
    </source>
</evidence>
<dbReference type="InterPro" id="IPR039506">
    <property type="entry name" value="SPOB_a"/>
</dbReference>
<feature type="transmembrane region" description="Helical" evidence="14">
    <location>
        <begin position="184"/>
        <end position="206"/>
    </location>
</feature>
<evidence type="ECO:0000313" key="16">
    <source>
        <dbReference type="EMBL" id="SFJ19967.1"/>
    </source>
</evidence>
<dbReference type="FunFam" id="3.30.450.20:FF:000018">
    <property type="entry name" value="Sensor histidine kinase DcuS"/>
    <property type="match status" value="1"/>
</dbReference>
<evidence type="ECO:0000256" key="2">
    <source>
        <dbReference type="ARBA" id="ARBA00004651"/>
    </source>
</evidence>
<evidence type="ECO:0000256" key="1">
    <source>
        <dbReference type="ARBA" id="ARBA00000085"/>
    </source>
</evidence>
<dbReference type="EC" id="2.7.13.3" evidence="3"/>
<dbReference type="Pfam" id="PF02518">
    <property type="entry name" value="HATPase_c"/>
    <property type="match status" value="1"/>
</dbReference>
<dbReference type="AlphaFoldDB" id="A0A1I3PF39"/>
<keyword evidence="17" id="KW-1185">Reference proteome</keyword>
<dbReference type="InterPro" id="IPR035965">
    <property type="entry name" value="PAS-like_dom_sf"/>
</dbReference>
<evidence type="ECO:0000256" key="6">
    <source>
        <dbReference type="ARBA" id="ARBA00022679"/>
    </source>
</evidence>
<dbReference type="SUPFAM" id="SSF55874">
    <property type="entry name" value="ATPase domain of HSP90 chaperone/DNA topoisomerase II/histidine kinase"/>
    <property type="match status" value="1"/>
</dbReference>
<dbReference type="InterPro" id="IPR033463">
    <property type="entry name" value="sCache_3"/>
</dbReference>
<keyword evidence="9 16" id="KW-0418">Kinase</keyword>
<dbReference type="SMART" id="SM00387">
    <property type="entry name" value="HATPase_c"/>
    <property type="match status" value="1"/>
</dbReference>
<evidence type="ECO:0000256" key="11">
    <source>
        <dbReference type="ARBA" id="ARBA00022989"/>
    </source>
</evidence>
<dbReference type="InterPro" id="IPR016120">
    <property type="entry name" value="Sig_transdc_His_kin_SpoOB"/>
</dbReference>
<dbReference type="Pfam" id="PF00989">
    <property type="entry name" value="PAS"/>
    <property type="match status" value="1"/>
</dbReference>
<evidence type="ECO:0000313" key="17">
    <source>
        <dbReference type="Proteomes" id="UP000198915"/>
    </source>
</evidence>
<evidence type="ECO:0000256" key="9">
    <source>
        <dbReference type="ARBA" id="ARBA00022777"/>
    </source>
</evidence>
<dbReference type="SUPFAM" id="SSF55890">
    <property type="entry name" value="Sporulation response regulatory protein Spo0B"/>
    <property type="match status" value="1"/>
</dbReference>
<dbReference type="Gene3D" id="1.10.287.130">
    <property type="match status" value="1"/>
</dbReference>
<dbReference type="GO" id="GO:0006355">
    <property type="term" value="P:regulation of DNA-templated transcription"/>
    <property type="evidence" value="ECO:0007669"/>
    <property type="project" value="InterPro"/>
</dbReference>
<keyword evidence="12" id="KW-0902">Two-component regulatory system</keyword>
<keyword evidence="7 14" id="KW-0812">Transmembrane</keyword>
<dbReference type="SUPFAM" id="SSF55785">
    <property type="entry name" value="PYP-like sensor domain (PAS domain)"/>
    <property type="match status" value="1"/>
</dbReference>
<keyword evidence="13 14" id="KW-0472">Membrane</keyword>
<comment type="catalytic activity">
    <reaction evidence="1">
        <text>ATP + protein L-histidine = ADP + protein N-phospho-L-histidine.</text>
        <dbReference type="EC" id="2.7.13.3"/>
    </reaction>
</comment>
<dbReference type="SMART" id="SM00091">
    <property type="entry name" value="PAS"/>
    <property type="match status" value="1"/>
</dbReference>
<feature type="transmembrane region" description="Helical" evidence="14">
    <location>
        <begin position="22"/>
        <end position="45"/>
    </location>
</feature>
<dbReference type="Pfam" id="PF17203">
    <property type="entry name" value="sCache_3_2"/>
    <property type="match status" value="1"/>
</dbReference>
<evidence type="ECO:0000256" key="5">
    <source>
        <dbReference type="ARBA" id="ARBA00022553"/>
    </source>
</evidence>
<dbReference type="PROSITE" id="PS50109">
    <property type="entry name" value="HIS_KIN"/>
    <property type="match status" value="1"/>
</dbReference>
<dbReference type="InterPro" id="IPR013767">
    <property type="entry name" value="PAS_fold"/>
</dbReference>
<accession>A0A1I3PF39</accession>
<dbReference type="Gene3D" id="3.30.450.20">
    <property type="entry name" value="PAS domain"/>
    <property type="match status" value="2"/>
</dbReference>
<dbReference type="InterPro" id="IPR005467">
    <property type="entry name" value="His_kinase_dom"/>
</dbReference>
<gene>
    <name evidence="16" type="ORF">SAMN05518846_102347</name>
</gene>
<evidence type="ECO:0000256" key="10">
    <source>
        <dbReference type="ARBA" id="ARBA00022840"/>
    </source>
</evidence>
<keyword evidence="6" id="KW-0808">Transferase</keyword>
<dbReference type="InterPro" id="IPR036890">
    <property type="entry name" value="HATPase_C_sf"/>
</dbReference>
<keyword evidence="5" id="KW-0597">Phosphoprotein</keyword>
<keyword evidence="8" id="KW-0547">Nucleotide-binding</keyword>
<dbReference type="SUPFAM" id="SSF103190">
    <property type="entry name" value="Sensory domain-like"/>
    <property type="match status" value="1"/>
</dbReference>
<reference evidence="17" key="1">
    <citation type="submission" date="2016-10" db="EMBL/GenBank/DDBJ databases">
        <authorList>
            <person name="Varghese N."/>
            <person name="Submissions S."/>
        </authorList>
    </citation>
    <scope>NUCLEOTIDE SEQUENCE [LARGE SCALE GENOMIC DNA]</scope>
    <source>
        <strain evidence="17">OK042</strain>
    </source>
</reference>
<evidence type="ECO:0000256" key="12">
    <source>
        <dbReference type="ARBA" id="ARBA00023012"/>
    </source>
</evidence>
<dbReference type="Gene3D" id="3.30.565.10">
    <property type="entry name" value="Histidine kinase-like ATPase, C-terminal domain"/>
    <property type="match status" value="1"/>
</dbReference>
<comment type="subcellular location">
    <subcellularLocation>
        <location evidence="2">Cell membrane</location>
        <topology evidence="2">Multi-pass membrane protein</topology>
    </subcellularLocation>
</comment>
<dbReference type="PANTHER" id="PTHR43547:SF3">
    <property type="entry name" value="SENSOR PROTEIN CITS"/>
    <property type="match status" value="1"/>
</dbReference>
<evidence type="ECO:0000256" key="7">
    <source>
        <dbReference type="ARBA" id="ARBA00022692"/>
    </source>
</evidence>